<evidence type="ECO:0000313" key="7">
    <source>
        <dbReference type="EMBL" id="PSC67215.1"/>
    </source>
</evidence>
<comment type="caution">
    <text evidence="7">The sequence shown here is derived from an EMBL/GenBank/DDBJ whole genome shotgun (WGS) entry which is preliminary data.</text>
</comment>
<proteinExistence type="predicted"/>
<feature type="compositionally biased region" description="Acidic residues" evidence="5">
    <location>
        <begin position="377"/>
        <end position="414"/>
    </location>
</feature>
<evidence type="ECO:0000256" key="5">
    <source>
        <dbReference type="SAM" id="MobiDB-lite"/>
    </source>
</evidence>
<dbReference type="EMBL" id="LHPF02000073">
    <property type="protein sequence ID" value="PSC67215.1"/>
    <property type="molecule type" value="Genomic_DNA"/>
</dbReference>
<evidence type="ECO:0000256" key="3">
    <source>
        <dbReference type="PIRSR" id="PIRSR637359-1"/>
    </source>
</evidence>
<dbReference type="Gene3D" id="3.40.50.300">
    <property type="entry name" value="P-loop containing nucleotide triphosphate hydrolases"/>
    <property type="match status" value="1"/>
</dbReference>
<feature type="region of interest" description="Disordered" evidence="5">
    <location>
        <begin position="295"/>
        <end position="489"/>
    </location>
</feature>
<dbReference type="PANTHER" id="PTHR10605:SF56">
    <property type="entry name" value="BIFUNCTIONAL HEPARAN SULFATE N-DEACETYLASE_N-SULFOTRANSFERASE"/>
    <property type="match status" value="1"/>
</dbReference>
<feature type="compositionally biased region" description="Basic and acidic residues" evidence="5">
    <location>
        <begin position="447"/>
        <end position="456"/>
    </location>
</feature>
<feature type="compositionally biased region" description="Acidic residues" evidence="5">
    <location>
        <begin position="422"/>
        <end position="437"/>
    </location>
</feature>
<reference evidence="7 8" key="1">
    <citation type="journal article" date="2018" name="Plant J.">
        <title>Genome sequences of Chlorella sorokiniana UTEX 1602 and Micractinium conductrix SAG 241.80: implications to maltose excretion by a green alga.</title>
        <authorList>
            <person name="Arriola M.B."/>
            <person name="Velmurugan N."/>
            <person name="Zhang Y."/>
            <person name="Plunkett M.H."/>
            <person name="Hondzo H."/>
            <person name="Barney B.M."/>
        </authorList>
    </citation>
    <scope>NUCLEOTIDE SEQUENCE [LARGE SCALE GENOMIC DNA]</scope>
    <source>
        <strain evidence="7 8">SAG 241.80</strain>
    </source>
</reference>
<dbReference type="GO" id="GO:0005634">
    <property type="term" value="C:nucleus"/>
    <property type="evidence" value="ECO:0007669"/>
    <property type="project" value="InterPro"/>
</dbReference>
<dbReference type="SUPFAM" id="SSF52540">
    <property type="entry name" value="P-loop containing nucleoside triphosphate hydrolases"/>
    <property type="match status" value="1"/>
</dbReference>
<feature type="compositionally biased region" description="Low complexity" evidence="5">
    <location>
        <begin position="323"/>
        <end position="332"/>
    </location>
</feature>
<dbReference type="GO" id="GO:0000775">
    <property type="term" value="C:chromosome, centromeric region"/>
    <property type="evidence" value="ECO:0007669"/>
    <property type="project" value="InterPro"/>
</dbReference>
<dbReference type="AlphaFoldDB" id="A0A2P6UZF5"/>
<keyword evidence="1" id="KW-0808">Transferase</keyword>
<dbReference type="InterPro" id="IPR008685">
    <property type="entry name" value="Centromere_Mis12"/>
</dbReference>
<name>A0A2P6UZF5_9CHLO</name>
<feature type="compositionally biased region" description="Acidic residues" evidence="5">
    <location>
        <begin position="358"/>
        <end position="367"/>
    </location>
</feature>
<feature type="compositionally biased region" description="Low complexity" evidence="5">
    <location>
        <begin position="348"/>
        <end position="357"/>
    </location>
</feature>
<evidence type="ECO:0000259" key="6">
    <source>
        <dbReference type="Pfam" id="PF00685"/>
    </source>
</evidence>
<dbReference type="Pfam" id="PF00685">
    <property type="entry name" value="Sulfotransfer_1"/>
    <property type="match status" value="1"/>
</dbReference>
<organism evidence="7 8">
    <name type="scientific">Micractinium conductrix</name>
    <dbReference type="NCBI Taxonomy" id="554055"/>
    <lineage>
        <taxon>Eukaryota</taxon>
        <taxon>Viridiplantae</taxon>
        <taxon>Chlorophyta</taxon>
        <taxon>core chlorophytes</taxon>
        <taxon>Trebouxiophyceae</taxon>
        <taxon>Chlorellales</taxon>
        <taxon>Chlorellaceae</taxon>
        <taxon>Chlorella clade</taxon>
        <taxon>Micractinium</taxon>
    </lineage>
</organism>
<evidence type="ECO:0000313" key="8">
    <source>
        <dbReference type="Proteomes" id="UP000239649"/>
    </source>
</evidence>
<feature type="active site" description="For sulfotransferase activity" evidence="3">
    <location>
        <position position="544"/>
    </location>
</feature>
<dbReference type="InterPro" id="IPR000863">
    <property type="entry name" value="Sulfotransferase_dom"/>
</dbReference>
<dbReference type="Proteomes" id="UP000239649">
    <property type="component" value="Unassembled WGS sequence"/>
</dbReference>
<evidence type="ECO:0000256" key="4">
    <source>
        <dbReference type="PIRSR" id="PIRSR637359-2"/>
    </source>
</evidence>
<dbReference type="Pfam" id="PF05859">
    <property type="entry name" value="Mis12"/>
    <property type="match status" value="1"/>
</dbReference>
<gene>
    <name evidence="7" type="ORF">C2E20_9098</name>
</gene>
<dbReference type="InterPro" id="IPR027417">
    <property type="entry name" value="P-loop_NTPase"/>
</dbReference>
<feature type="domain" description="Sulfotransferase" evidence="6">
    <location>
        <begin position="632"/>
        <end position="744"/>
    </location>
</feature>
<dbReference type="InterPro" id="IPR037359">
    <property type="entry name" value="NST/OST"/>
</dbReference>
<evidence type="ECO:0000256" key="1">
    <source>
        <dbReference type="ARBA" id="ARBA00022679"/>
    </source>
</evidence>
<dbReference type="PANTHER" id="PTHR10605">
    <property type="entry name" value="HEPARAN SULFATE SULFOTRANSFERASE"/>
    <property type="match status" value="1"/>
</dbReference>
<protein>
    <recommendedName>
        <fullName evidence="6">Sulfotransferase domain-containing protein</fullName>
    </recommendedName>
</protein>
<sequence>MDASAFIDDLHNAVHIYCANGIDTLDGSLREQRCAALTPEQAAAALHGTSQLYLAIKEEVDTQLQKFEAYALETCLHVPAGLLVEQPSSTGANEAVDEAAVDAELAALRRQIAAAKHQGRKMAGEVQQYDAALATYRSSLGCLAGVPGALQGKENSLADDSRALAAAGLALQESCAELEGLRALRNSGGASGAGAPRDELAAEKEILRRQAAVRSAPADHLRRLQERLASGHTKQFAAIGAFTAALLVSLAFSSRSFMGGSLDSLSAAMGVSSGASRSRRMGDVAEVRLRQYERRQGLEVEGSSGGGGAEDNLRADDSTAYEQQQQQQQQQQRRWREEDKDEPGPAGEVLEVQLQQQEDAEGEEQPDLGEGAAEAALLDEEDQRQQREEEEEEAAEAAAEEDAADEGDAEEEDEGQQHAEDAAEEEERQQQEDEEAAGLEGAQQQQEQEHWEKHQGGDANQRQRQRGGKGSSAKGSSAKGGSKADREEEPQIAFLELPHLAERSPYLQAVAQCHNITCLSQAARQRRDPGQFLFPHFFVVGWQKAATTSLFFHLRTHPQLVAAWEKEPEFFSDDCGYDPFDCPLGAQLRYMYKVLRLGEALAADLRVAGAEASTHYGRNGHKLARSMRELFPWLKIIASMREPISRTLSMLAHNLDLHSKGCLAKGDAYPCLKKELVQSNYSDPFEAWMEAYPPSQVLLLQYERLTSEQHGKAVLRKVKGFLGIDPELPSEAATIGRNNTRKQHLEKAGALEGGQQPKGWRIKRHEYEDLVSIVRPDAERVASMAEQAGWASANEWMAAWEMAWQATLNTCTRKGRCELRPN</sequence>
<dbReference type="OrthoDB" id="411451at2759"/>
<feature type="compositionally biased region" description="Low complexity" evidence="5">
    <location>
        <begin position="471"/>
        <end position="481"/>
    </location>
</feature>
<dbReference type="GO" id="GO:0000278">
    <property type="term" value="P:mitotic cell cycle"/>
    <property type="evidence" value="ECO:0007669"/>
    <property type="project" value="InterPro"/>
</dbReference>
<dbReference type="GO" id="GO:0008146">
    <property type="term" value="F:sulfotransferase activity"/>
    <property type="evidence" value="ECO:0007669"/>
    <property type="project" value="InterPro"/>
</dbReference>
<keyword evidence="8" id="KW-1185">Reference proteome</keyword>
<feature type="binding site" evidence="4">
    <location>
        <position position="649"/>
    </location>
    <ligand>
        <name>3'-phosphoadenylyl sulfate</name>
        <dbReference type="ChEBI" id="CHEBI:58339"/>
    </ligand>
</feature>
<keyword evidence="2" id="KW-0325">Glycoprotein</keyword>
<feature type="binding site" evidence="4">
    <location>
        <position position="641"/>
    </location>
    <ligand>
        <name>3'-phosphoadenylyl sulfate</name>
        <dbReference type="ChEBI" id="CHEBI:58339"/>
    </ligand>
</feature>
<evidence type="ECO:0000256" key="2">
    <source>
        <dbReference type="ARBA" id="ARBA00023180"/>
    </source>
</evidence>
<accession>A0A2P6UZF5</accession>